<keyword evidence="2" id="KW-0217">Developmental protein</keyword>
<evidence type="ECO:0000256" key="2">
    <source>
        <dbReference type="ARBA" id="ARBA00022473"/>
    </source>
</evidence>
<sequence>MQNNMEGRNRTGRRPETLREFWDGPPPPFLSQGPGPLRSVHPATLEEELEIKHREIQRIISENRAIIDENTLLHRDLRAAKDEIHRVGQVIPKIRAEKESRKRELIENKVKLEAQLRASEPVRKEVVQLRNEVQKLNSLRQDLSAKVQNLTKDATRLQAENQQLIPMRADIDGLRKELYEARRILEFEKKAHEEQAEQKDAMEKNLISMAREIEKLRAEQVNTERMAHGFGIGGYGMINGSPEMRYQGSRYGDGYGISWGHQDKRARR</sequence>
<dbReference type="PANTHER" id="PTHR33405">
    <property type="entry name" value="PROTEIN FLX-LIKE 2"/>
    <property type="match status" value="1"/>
</dbReference>
<proteinExistence type="inferred from homology"/>
<evidence type="ECO:0000256" key="3">
    <source>
        <dbReference type="ARBA" id="ARBA00022782"/>
    </source>
</evidence>
<evidence type="ECO:0000256" key="1">
    <source>
        <dbReference type="ARBA" id="ARBA00005405"/>
    </source>
</evidence>
<accession>A0AAN7R2V6</accession>
<feature type="coiled-coil region" evidence="6">
    <location>
        <begin position="95"/>
        <end position="219"/>
    </location>
</feature>
<gene>
    <name evidence="7" type="ORF">SAY86_001970</name>
</gene>
<evidence type="ECO:0000313" key="8">
    <source>
        <dbReference type="Proteomes" id="UP001346149"/>
    </source>
</evidence>
<keyword evidence="4 6" id="KW-0175">Coiled coil</keyword>
<evidence type="ECO:0000256" key="5">
    <source>
        <dbReference type="ARBA" id="ARBA00023089"/>
    </source>
</evidence>
<dbReference type="AlphaFoldDB" id="A0AAN7R2V6"/>
<reference evidence="7 8" key="1">
    <citation type="journal article" date="2023" name="Hortic Res">
        <title>Pangenome of water caltrop reveals structural variations and asymmetric subgenome divergence after allopolyploidization.</title>
        <authorList>
            <person name="Zhang X."/>
            <person name="Chen Y."/>
            <person name="Wang L."/>
            <person name="Yuan Y."/>
            <person name="Fang M."/>
            <person name="Shi L."/>
            <person name="Lu R."/>
            <person name="Comes H.P."/>
            <person name="Ma Y."/>
            <person name="Chen Y."/>
            <person name="Huang G."/>
            <person name="Zhou Y."/>
            <person name="Zheng Z."/>
            <person name="Qiu Y."/>
        </authorList>
    </citation>
    <scope>NUCLEOTIDE SEQUENCE [LARGE SCALE GENOMIC DNA]</scope>
    <source>
        <strain evidence="7">F231</strain>
    </source>
</reference>
<dbReference type="InterPro" id="IPR040353">
    <property type="entry name" value="FLX/FLX-like"/>
</dbReference>
<keyword evidence="8" id="KW-1185">Reference proteome</keyword>
<dbReference type="GO" id="GO:0009908">
    <property type="term" value="P:flower development"/>
    <property type="evidence" value="ECO:0007669"/>
    <property type="project" value="UniProtKB-KW"/>
</dbReference>
<keyword evidence="5" id="KW-0287">Flowering</keyword>
<comment type="caution">
    <text evidence="7">The sequence shown here is derived from an EMBL/GenBank/DDBJ whole genome shotgun (WGS) entry which is preliminary data.</text>
</comment>
<protein>
    <recommendedName>
        <fullName evidence="9">Protein FLX-like 3</fullName>
    </recommendedName>
</protein>
<keyword evidence="3" id="KW-0221">Differentiation</keyword>
<dbReference type="GO" id="GO:0030154">
    <property type="term" value="P:cell differentiation"/>
    <property type="evidence" value="ECO:0007669"/>
    <property type="project" value="UniProtKB-KW"/>
</dbReference>
<evidence type="ECO:0000256" key="4">
    <source>
        <dbReference type="ARBA" id="ARBA00023054"/>
    </source>
</evidence>
<evidence type="ECO:0000256" key="6">
    <source>
        <dbReference type="SAM" id="Coils"/>
    </source>
</evidence>
<dbReference type="PANTHER" id="PTHR33405:SF19">
    <property type="entry name" value="OS08G0430100 PROTEIN"/>
    <property type="match status" value="1"/>
</dbReference>
<organism evidence="7 8">
    <name type="scientific">Trapa natans</name>
    <name type="common">Water chestnut</name>
    <dbReference type="NCBI Taxonomy" id="22666"/>
    <lineage>
        <taxon>Eukaryota</taxon>
        <taxon>Viridiplantae</taxon>
        <taxon>Streptophyta</taxon>
        <taxon>Embryophyta</taxon>
        <taxon>Tracheophyta</taxon>
        <taxon>Spermatophyta</taxon>
        <taxon>Magnoliopsida</taxon>
        <taxon>eudicotyledons</taxon>
        <taxon>Gunneridae</taxon>
        <taxon>Pentapetalae</taxon>
        <taxon>rosids</taxon>
        <taxon>malvids</taxon>
        <taxon>Myrtales</taxon>
        <taxon>Lythraceae</taxon>
        <taxon>Trapa</taxon>
    </lineage>
</organism>
<dbReference type="Proteomes" id="UP001346149">
    <property type="component" value="Unassembled WGS sequence"/>
</dbReference>
<evidence type="ECO:0000313" key="7">
    <source>
        <dbReference type="EMBL" id="KAK4785281.1"/>
    </source>
</evidence>
<name>A0AAN7R2V6_TRANT</name>
<comment type="similarity">
    <text evidence="1">Belongs to the FLX family.</text>
</comment>
<evidence type="ECO:0008006" key="9">
    <source>
        <dbReference type="Google" id="ProtNLM"/>
    </source>
</evidence>
<dbReference type="EMBL" id="JAXQNO010000013">
    <property type="protein sequence ID" value="KAK4785281.1"/>
    <property type="molecule type" value="Genomic_DNA"/>
</dbReference>